<dbReference type="SMART" id="SM00054">
    <property type="entry name" value="EFh"/>
    <property type="match status" value="3"/>
</dbReference>
<dbReference type="RefSeq" id="WP_340363845.1">
    <property type="nucleotide sequence ID" value="NZ_JBBKZV010000006.1"/>
</dbReference>
<protein>
    <recommendedName>
        <fullName evidence="2">EF-hand domain-containing protein</fullName>
    </recommendedName>
</protein>
<dbReference type="PROSITE" id="PS50222">
    <property type="entry name" value="EF_HAND_2"/>
    <property type="match status" value="1"/>
</dbReference>
<dbReference type="Pfam" id="PF13202">
    <property type="entry name" value="EF-hand_5"/>
    <property type="match status" value="1"/>
</dbReference>
<dbReference type="InterPro" id="IPR002048">
    <property type="entry name" value="EF_hand_dom"/>
</dbReference>
<gene>
    <name evidence="3" type="ORF">WKW80_12270</name>
</gene>
<dbReference type="Proteomes" id="UP001363010">
    <property type="component" value="Unassembled WGS sequence"/>
</dbReference>
<evidence type="ECO:0000259" key="2">
    <source>
        <dbReference type="PROSITE" id="PS50222"/>
    </source>
</evidence>
<name>A0ABU8VY97_9BURK</name>
<reference evidence="3 4" key="1">
    <citation type="submission" date="2024-03" db="EMBL/GenBank/DDBJ databases">
        <title>Novel species of the genus Variovorax.</title>
        <authorList>
            <person name="Liu Q."/>
            <person name="Xin Y.-H."/>
        </authorList>
    </citation>
    <scope>NUCLEOTIDE SEQUENCE [LARGE SCALE GENOMIC DNA]</scope>
    <source>
        <strain evidence="3 4">KACC 18501</strain>
    </source>
</reference>
<feature type="chain" id="PRO_5046748743" description="EF-hand domain-containing protein" evidence="1">
    <location>
        <begin position="23"/>
        <end position="135"/>
    </location>
</feature>
<dbReference type="Gene3D" id="1.10.238.10">
    <property type="entry name" value="EF-hand"/>
    <property type="match status" value="1"/>
</dbReference>
<dbReference type="SUPFAM" id="SSF47473">
    <property type="entry name" value="EF-hand"/>
    <property type="match status" value="1"/>
</dbReference>
<sequence>MKALITAGAMALMSLATFGADAQPTQDAIAAAFKKADPDNDGTVSRAEARKFGITREAFEHANPDKDGTLDIKEFLAAITYQFNKANPDKDKTLDRKEAAKAGIKSKKTFDAANPDNDGSLDLAEYLQALTLNAK</sequence>
<evidence type="ECO:0000313" key="4">
    <source>
        <dbReference type="Proteomes" id="UP001363010"/>
    </source>
</evidence>
<evidence type="ECO:0000313" key="3">
    <source>
        <dbReference type="EMBL" id="MEJ8822796.1"/>
    </source>
</evidence>
<proteinExistence type="predicted"/>
<organism evidence="3 4">
    <name type="scientific">Variovorax humicola</name>
    <dbReference type="NCBI Taxonomy" id="1769758"/>
    <lineage>
        <taxon>Bacteria</taxon>
        <taxon>Pseudomonadati</taxon>
        <taxon>Pseudomonadota</taxon>
        <taxon>Betaproteobacteria</taxon>
        <taxon>Burkholderiales</taxon>
        <taxon>Comamonadaceae</taxon>
        <taxon>Variovorax</taxon>
    </lineage>
</organism>
<keyword evidence="1" id="KW-0732">Signal</keyword>
<dbReference type="EMBL" id="JBBKZV010000006">
    <property type="protein sequence ID" value="MEJ8822796.1"/>
    <property type="molecule type" value="Genomic_DNA"/>
</dbReference>
<feature type="signal peptide" evidence="1">
    <location>
        <begin position="1"/>
        <end position="22"/>
    </location>
</feature>
<accession>A0ABU8VY97</accession>
<comment type="caution">
    <text evidence="3">The sequence shown here is derived from an EMBL/GenBank/DDBJ whole genome shotgun (WGS) entry which is preliminary data.</text>
</comment>
<keyword evidence="4" id="KW-1185">Reference proteome</keyword>
<feature type="domain" description="EF-hand" evidence="2">
    <location>
        <begin position="50"/>
        <end position="85"/>
    </location>
</feature>
<evidence type="ECO:0000256" key="1">
    <source>
        <dbReference type="SAM" id="SignalP"/>
    </source>
</evidence>
<dbReference type="InterPro" id="IPR011992">
    <property type="entry name" value="EF-hand-dom_pair"/>
</dbReference>